<evidence type="ECO:0000313" key="1">
    <source>
        <dbReference type="EMBL" id="SCA56225.1"/>
    </source>
</evidence>
<dbReference type="RefSeq" id="WP_069186903.1">
    <property type="nucleotide sequence ID" value="NZ_FLYE01000012.1"/>
</dbReference>
<dbReference type="Proteomes" id="UP000231658">
    <property type="component" value="Unassembled WGS sequence"/>
</dbReference>
<evidence type="ECO:0008006" key="3">
    <source>
        <dbReference type="Google" id="ProtNLM"/>
    </source>
</evidence>
<accession>A0A1C3RG44</accession>
<keyword evidence="2" id="KW-1185">Reference proteome</keyword>
<sequence>MKQVNLKVAHVPKNVAGLPANLAHVEKSLGLDSKCSVLVDDPFVKNHDAYFSSGAGFLSGVIDRFRLFLSILDVDIIHYNFGRCIFDWGHITYDDAQENFNVVVKVKRTISEIIIRILSGIDVRIFHLLGKKLCVTYQGDDARVSTKIANKRAYYPEISINPARDEINRSSIEYMSRYMTHIFYVNPDLGNYLPENSTFVPYAHISLDEWEPKYQQNKIPKILHAPSNRSIKGTEAVLKALTKLKDEGAVFELVLVEKMNREQARKHYEACDLLIDQLIIGWYGGLAVELMALGKPVICYLHQDDLSFIPKGMQNDIPIISADVFSIYDQIKLFLNMSLDERHRLGIRSRKYVEQWHNQEKIVSQLIEVYKQ</sequence>
<dbReference type="Gene3D" id="3.40.50.2000">
    <property type="entry name" value="Glycogen Phosphorylase B"/>
    <property type="match status" value="1"/>
</dbReference>
<organism evidence="1 2">
    <name type="scientific">Candidatus Terasakiella magnetica</name>
    <dbReference type="NCBI Taxonomy" id="1867952"/>
    <lineage>
        <taxon>Bacteria</taxon>
        <taxon>Pseudomonadati</taxon>
        <taxon>Pseudomonadota</taxon>
        <taxon>Alphaproteobacteria</taxon>
        <taxon>Rhodospirillales</taxon>
        <taxon>Terasakiellaceae</taxon>
        <taxon>Terasakiella</taxon>
    </lineage>
</organism>
<evidence type="ECO:0000313" key="2">
    <source>
        <dbReference type="Proteomes" id="UP000231658"/>
    </source>
</evidence>
<reference evidence="1 2" key="1">
    <citation type="submission" date="2016-07" db="EMBL/GenBank/DDBJ databases">
        <authorList>
            <person name="Lefevre C.T."/>
        </authorList>
    </citation>
    <scope>NUCLEOTIDE SEQUENCE [LARGE SCALE GENOMIC DNA]</scope>
    <source>
        <strain evidence="1">PR1</strain>
    </source>
</reference>
<dbReference type="AlphaFoldDB" id="A0A1C3RG44"/>
<dbReference type="EMBL" id="FLYE01000012">
    <property type="protein sequence ID" value="SCA56225.1"/>
    <property type="molecule type" value="Genomic_DNA"/>
</dbReference>
<gene>
    <name evidence="1" type="ORF">MTBPR1_20073</name>
</gene>
<protein>
    <recommendedName>
        <fullName evidence="3">Glycosyltransferase</fullName>
    </recommendedName>
</protein>
<dbReference type="OrthoDB" id="3318784at2"/>
<dbReference type="SUPFAM" id="SSF53756">
    <property type="entry name" value="UDP-Glycosyltransferase/glycogen phosphorylase"/>
    <property type="match status" value="1"/>
</dbReference>
<proteinExistence type="predicted"/>
<name>A0A1C3RG44_9PROT</name>
<dbReference type="STRING" id="1867952.MTBPR1_20073"/>